<dbReference type="InterPro" id="IPR041658">
    <property type="entry name" value="AAA_lid_11"/>
</dbReference>
<dbReference type="InterPro" id="IPR041228">
    <property type="entry name" value="Dynein_C"/>
</dbReference>
<dbReference type="Gene3D" id="1.10.8.720">
    <property type="entry name" value="Region D6 of dynein motor"/>
    <property type="match status" value="1"/>
</dbReference>
<dbReference type="InterPro" id="IPR043160">
    <property type="entry name" value="Dynein_C_barrel"/>
</dbReference>
<dbReference type="GO" id="GO:0051959">
    <property type="term" value="F:dynein light intermediate chain binding"/>
    <property type="evidence" value="ECO:0007669"/>
    <property type="project" value="InterPro"/>
</dbReference>
<evidence type="ECO:0000259" key="1">
    <source>
        <dbReference type="Pfam" id="PF03028"/>
    </source>
</evidence>
<dbReference type="KEGG" id="bfo:118419363"/>
<accession>A0A9J7MUG2</accession>
<gene>
    <name evidence="5" type="primary">LOC118419363</name>
</gene>
<sequence length="594" mass="67018">MGQGQADIAMQLLHECARNGEWMCLKNLHLVTAWLPVLEKELNSLQPHQDFRLWMTAEVHSQFPTILLQSSLKITFEAPPGIKKNLQRTYDAWPPEFIAKGGNVVRSQAFFALAWFHAVCQERRNYIPQLECEGIGHTCVLYLQGWTKFYEYSTADLRAAADIIDRLFTDQREVPWEFVHGLLENAIYGGRVDNNCDMSVLHSYLVQYFDKSLLAGSSSRGRGKRLAPGVSMPSSCHYGDYQDVIEALHEDDRPAYFGLPANIERSAQRIISGQVIGQLKVLMRSEAAAEKFDRETWSTELSPILNLWKKLNQFQRYDLENGTFSDTHFLAETIKLRRQASQLLQQRIAAPSDQADKPIISFIQLERFSSVKLVQNVHQSLAALSRVIRGTSLLTSDVQTLAKSLLRQETPGGWQSMWEGPEDPMQYLRALVARAMAIQGWAERAEAGTLLRDVLDLSELFHPDTFLNALRQQTARDLRCPMDSLKFVSSWKGSISGAKLAVKIGGLMLEGCSFNGSRLSENQRDSPSVCIVPNFTVAWIDSKGADPYPEEEVIQLPLYFSADRDRIVNQVKVPCGGNQDQWVQCGAALFLKSQ</sequence>
<dbReference type="Gene3D" id="1.20.1270.280">
    <property type="match status" value="1"/>
</dbReference>
<reference evidence="4" key="1">
    <citation type="journal article" date="2020" name="Nat. Ecol. Evol.">
        <title>Deeply conserved synteny resolves early events in vertebrate evolution.</title>
        <authorList>
            <person name="Simakov O."/>
            <person name="Marletaz F."/>
            <person name="Yue J.X."/>
            <person name="O'Connell B."/>
            <person name="Jenkins J."/>
            <person name="Brandt A."/>
            <person name="Calef R."/>
            <person name="Tung C.H."/>
            <person name="Huang T.K."/>
            <person name="Schmutz J."/>
            <person name="Satoh N."/>
            <person name="Yu J.K."/>
            <person name="Putnam N.H."/>
            <person name="Green R.E."/>
            <person name="Rokhsar D.S."/>
        </authorList>
    </citation>
    <scope>NUCLEOTIDE SEQUENCE [LARGE SCALE GENOMIC DNA]</scope>
    <source>
        <strain evidence="4">S238N-H82</strain>
    </source>
</reference>
<dbReference type="Pfam" id="PF18198">
    <property type="entry name" value="AAA_lid_11"/>
    <property type="match status" value="1"/>
</dbReference>
<dbReference type="GO" id="GO:0045505">
    <property type="term" value="F:dynein intermediate chain binding"/>
    <property type="evidence" value="ECO:0007669"/>
    <property type="project" value="InterPro"/>
</dbReference>
<dbReference type="OrthoDB" id="10252139at2759"/>
<feature type="domain" description="Dynein heavy chain region D6 P-loop" evidence="1">
    <location>
        <begin position="1"/>
        <end position="75"/>
    </location>
</feature>
<dbReference type="RefSeq" id="XP_035681617.1">
    <property type="nucleotide sequence ID" value="XM_035825724.1"/>
</dbReference>
<name>A0A9J7MUG2_BRAFL</name>
<dbReference type="FunFam" id="1.10.8.720:FF:000006">
    <property type="entry name" value="cytoplasmic dynein 2 heavy chain 1"/>
    <property type="match status" value="1"/>
</dbReference>
<dbReference type="InterPro" id="IPR004273">
    <property type="entry name" value="Dynein_heavy_D6_P-loop"/>
</dbReference>
<dbReference type="PANTHER" id="PTHR45703:SF22">
    <property type="entry name" value="DYNEIN CYTOPLASMIC 2 HEAVY CHAIN 1"/>
    <property type="match status" value="1"/>
</dbReference>
<evidence type="ECO:0000313" key="4">
    <source>
        <dbReference type="Proteomes" id="UP000001554"/>
    </source>
</evidence>
<dbReference type="GO" id="GO:0030286">
    <property type="term" value="C:dynein complex"/>
    <property type="evidence" value="ECO:0007669"/>
    <property type="project" value="InterPro"/>
</dbReference>
<dbReference type="InterPro" id="IPR027417">
    <property type="entry name" value="P-loop_NTPase"/>
</dbReference>
<dbReference type="Pfam" id="PF18199">
    <property type="entry name" value="Dynein_C"/>
    <property type="match status" value="1"/>
</dbReference>
<protein>
    <submittedName>
        <fullName evidence="5">Cytoplasmic dynein 2 heavy chain 1-like</fullName>
    </submittedName>
</protein>
<evidence type="ECO:0000259" key="2">
    <source>
        <dbReference type="Pfam" id="PF18198"/>
    </source>
</evidence>
<dbReference type="Gene3D" id="3.40.50.300">
    <property type="entry name" value="P-loop containing nucleotide triphosphate hydrolases"/>
    <property type="match status" value="1"/>
</dbReference>
<dbReference type="InterPro" id="IPR026983">
    <property type="entry name" value="DHC"/>
</dbReference>
<feature type="domain" description="Dynein heavy chain C-terminal" evidence="3">
    <location>
        <begin position="305"/>
        <end position="591"/>
    </location>
</feature>
<dbReference type="Proteomes" id="UP000001554">
    <property type="component" value="Chromosome 7"/>
</dbReference>
<reference evidence="5" key="2">
    <citation type="submission" date="2025-08" db="UniProtKB">
        <authorList>
            <consortium name="RefSeq"/>
        </authorList>
    </citation>
    <scope>IDENTIFICATION</scope>
    <source>
        <strain evidence="5">S238N-H82</strain>
        <tissue evidence="5">Testes</tissue>
    </source>
</reference>
<dbReference type="Pfam" id="PF03028">
    <property type="entry name" value="Dynein_heavy"/>
    <property type="match status" value="1"/>
</dbReference>
<dbReference type="GO" id="GO:0007018">
    <property type="term" value="P:microtubule-based movement"/>
    <property type="evidence" value="ECO:0007669"/>
    <property type="project" value="InterPro"/>
</dbReference>
<proteinExistence type="predicted"/>
<dbReference type="AlphaFoldDB" id="A0A9J7MUG2"/>
<dbReference type="InterPro" id="IPR042219">
    <property type="entry name" value="AAA_lid_11_sf"/>
</dbReference>
<dbReference type="Gene3D" id="3.10.490.20">
    <property type="match status" value="1"/>
</dbReference>
<dbReference type="GO" id="GO:0008569">
    <property type="term" value="F:minus-end-directed microtubule motor activity"/>
    <property type="evidence" value="ECO:0007669"/>
    <property type="project" value="InterPro"/>
</dbReference>
<organism evidence="4 5">
    <name type="scientific">Branchiostoma floridae</name>
    <name type="common">Florida lancelet</name>
    <name type="synonym">Amphioxus</name>
    <dbReference type="NCBI Taxonomy" id="7739"/>
    <lineage>
        <taxon>Eukaryota</taxon>
        <taxon>Metazoa</taxon>
        <taxon>Chordata</taxon>
        <taxon>Cephalochordata</taxon>
        <taxon>Leptocardii</taxon>
        <taxon>Amphioxiformes</taxon>
        <taxon>Branchiostomatidae</taxon>
        <taxon>Branchiostoma</taxon>
    </lineage>
</organism>
<keyword evidence="4" id="KW-1185">Reference proteome</keyword>
<feature type="domain" description="Dynein heavy chain AAA lid" evidence="2">
    <location>
        <begin position="108"/>
        <end position="262"/>
    </location>
</feature>
<dbReference type="PANTHER" id="PTHR45703">
    <property type="entry name" value="DYNEIN HEAVY CHAIN"/>
    <property type="match status" value="1"/>
</dbReference>
<dbReference type="OMA" id="CYMAWIL"/>
<evidence type="ECO:0000313" key="5">
    <source>
        <dbReference type="RefSeq" id="XP_035681617.1"/>
    </source>
</evidence>
<evidence type="ECO:0000259" key="3">
    <source>
        <dbReference type="Pfam" id="PF18199"/>
    </source>
</evidence>
<dbReference type="FunFam" id="3.10.490.20:FF:000007">
    <property type="entry name" value="Dynein cytoplasmic 2 heavy chain 1"/>
    <property type="match status" value="1"/>
</dbReference>
<dbReference type="GeneID" id="118419363"/>